<dbReference type="EMBL" id="JAKLWS010000005">
    <property type="protein sequence ID" value="MCG2588179.1"/>
    <property type="molecule type" value="Genomic_DNA"/>
</dbReference>
<dbReference type="PANTHER" id="PTHR11070">
    <property type="entry name" value="UVRD / RECB / PCRA DNA HELICASE FAMILY MEMBER"/>
    <property type="match status" value="1"/>
</dbReference>
<evidence type="ECO:0000256" key="1">
    <source>
        <dbReference type="ARBA" id="ARBA00022722"/>
    </source>
</evidence>
<evidence type="ECO:0000256" key="7">
    <source>
        <dbReference type="ARBA" id="ARBA00022839"/>
    </source>
</evidence>
<dbReference type="GO" id="GO:0008854">
    <property type="term" value="F:exodeoxyribonuclease V activity"/>
    <property type="evidence" value="ECO:0007669"/>
    <property type="project" value="UniProtKB-EC"/>
</dbReference>
<keyword evidence="8 16" id="KW-0067">ATP-binding</keyword>
<evidence type="ECO:0000256" key="11">
    <source>
        <dbReference type="ARBA" id="ARBA00023204"/>
    </source>
</evidence>
<evidence type="ECO:0000256" key="5">
    <source>
        <dbReference type="ARBA" id="ARBA00022801"/>
    </source>
</evidence>
<accession>A0ABS9KBF8</accession>
<keyword evidence="11" id="KW-0234">DNA repair</keyword>
<dbReference type="InterPro" id="IPR014017">
    <property type="entry name" value="DNA_helicase_UvrD-like_C"/>
</dbReference>
<evidence type="ECO:0000256" key="14">
    <source>
        <dbReference type="ARBA" id="ARBA00034808"/>
    </source>
</evidence>
<evidence type="ECO:0000256" key="10">
    <source>
        <dbReference type="ARBA" id="ARBA00023125"/>
    </source>
</evidence>
<evidence type="ECO:0000256" key="12">
    <source>
        <dbReference type="ARBA" id="ARBA00023235"/>
    </source>
</evidence>
<dbReference type="InterPro" id="IPR011604">
    <property type="entry name" value="PDDEXK-like_dom_sf"/>
</dbReference>
<evidence type="ECO:0000256" key="2">
    <source>
        <dbReference type="ARBA" id="ARBA00022723"/>
    </source>
</evidence>
<dbReference type="PANTHER" id="PTHR11070:SF23">
    <property type="entry name" value="RECBCD ENZYME SUBUNIT RECB"/>
    <property type="match status" value="1"/>
</dbReference>
<keyword evidence="3 16" id="KW-0547">Nucleotide-binding</keyword>
<dbReference type="Gene3D" id="3.90.320.10">
    <property type="match status" value="1"/>
</dbReference>
<dbReference type="InterPro" id="IPR038726">
    <property type="entry name" value="PDDEXK_AddAB-type"/>
</dbReference>
<dbReference type="Pfam" id="PF00580">
    <property type="entry name" value="UvrD-helicase"/>
    <property type="match status" value="1"/>
</dbReference>
<evidence type="ECO:0000313" key="19">
    <source>
        <dbReference type="EMBL" id="MCG2588179.1"/>
    </source>
</evidence>
<dbReference type="InterPro" id="IPR011335">
    <property type="entry name" value="Restrct_endonuc-II-like"/>
</dbReference>
<dbReference type="InterPro" id="IPR027417">
    <property type="entry name" value="P-loop_NTPase"/>
</dbReference>
<feature type="binding site" evidence="16">
    <location>
        <begin position="20"/>
        <end position="27"/>
    </location>
    <ligand>
        <name>ATP</name>
        <dbReference type="ChEBI" id="CHEBI:30616"/>
    </ligand>
</feature>
<evidence type="ECO:0000256" key="13">
    <source>
        <dbReference type="ARBA" id="ARBA00034617"/>
    </source>
</evidence>
<keyword evidence="4" id="KW-0227">DNA damage</keyword>
<dbReference type="PROSITE" id="PS51217">
    <property type="entry name" value="UVRD_HELICASE_CTER"/>
    <property type="match status" value="1"/>
</dbReference>
<evidence type="ECO:0000256" key="8">
    <source>
        <dbReference type="ARBA" id="ARBA00022840"/>
    </source>
</evidence>
<evidence type="ECO:0000256" key="15">
    <source>
        <dbReference type="ARBA" id="ARBA00048988"/>
    </source>
</evidence>
<keyword evidence="1" id="KW-0540">Nuclease</keyword>
<dbReference type="InterPro" id="IPR014016">
    <property type="entry name" value="UvrD-like_ATP-bd"/>
</dbReference>
<feature type="domain" description="UvrD-like helicase ATP-binding" evidence="17">
    <location>
        <begin position="1"/>
        <end position="449"/>
    </location>
</feature>
<dbReference type="Pfam" id="PF13361">
    <property type="entry name" value="UvrD_C"/>
    <property type="match status" value="1"/>
</dbReference>
<evidence type="ECO:0000256" key="3">
    <source>
        <dbReference type="ARBA" id="ARBA00022741"/>
    </source>
</evidence>
<feature type="domain" description="UvrD-like helicase C-terminal" evidence="18">
    <location>
        <begin position="479"/>
        <end position="740"/>
    </location>
</feature>
<keyword evidence="5 16" id="KW-0378">Hydrolase</keyword>
<dbReference type="Pfam" id="PF12705">
    <property type="entry name" value="PDDEXK_1"/>
    <property type="match status" value="1"/>
</dbReference>
<dbReference type="Gene3D" id="1.10.486.10">
    <property type="entry name" value="PCRA, domain 4"/>
    <property type="match status" value="1"/>
</dbReference>
<comment type="caution">
    <text evidence="19">The sequence shown here is derived from an EMBL/GenBank/DDBJ whole genome shotgun (WGS) entry which is preliminary data.</text>
</comment>
<evidence type="ECO:0000256" key="16">
    <source>
        <dbReference type="PROSITE-ProRule" id="PRU00560"/>
    </source>
</evidence>
<dbReference type="CDD" id="cd22352">
    <property type="entry name" value="RecB_C-like"/>
    <property type="match status" value="1"/>
</dbReference>
<keyword evidence="10" id="KW-0238">DNA-binding</keyword>
<dbReference type="RefSeq" id="WP_237853023.1">
    <property type="nucleotide sequence ID" value="NZ_JAKLWS010000005.1"/>
</dbReference>
<comment type="catalytic activity">
    <reaction evidence="15">
        <text>ATP + H2O = ADP + phosphate + H(+)</text>
        <dbReference type="Rhea" id="RHEA:13065"/>
        <dbReference type="ChEBI" id="CHEBI:15377"/>
        <dbReference type="ChEBI" id="CHEBI:15378"/>
        <dbReference type="ChEBI" id="CHEBI:30616"/>
        <dbReference type="ChEBI" id="CHEBI:43474"/>
        <dbReference type="ChEBI" id="CHEBI:456216"/>
        <dbReference type="EC" id="5.6.2.4"/>
    </reaction>
</comment>
<reference evidence="19" key="2">
    <citation type="submission" date="2024-05" db="EMBL/GenBank/DDBJ databases">
        <title>Rhodohalobacter halophilus gen. nov., sp. nov., a moderately halophilic member of the family Balneolaceae.</title>
        <authorList>
            <person name="Xia J."/>
        </authorList>
    </citation>
    <scope>NUCLEOTIDE SEQUENCE</scope>
    <source>
        <strain evidence="19">WB101</strain>
    </source>
</reference>
<dbReference type="PROSITE" id="PS51198">
    <property type="entry name" value="UVRD_HELICASE_ATP_BIND"/>
    <property type="match status" value="1"/>
</dbReference>
<evidence type="ECO:0000256" key="9">
    <source>
        <dbReference type="ARBA" id="ARBA00022842"/>
    </source>
</evidence>
<evidence type="ECO:0000256" key="4">
    <source>
        <dbReference type="ARBA" id="ARBA00022763"/>
    </source>
</evidence>
<protein>
    <recommendedName>
        <fullName evidence="14">DNA 3'-5' helicase</fullName>
        <ecNumber evidence="14">5.6.2.4</ecNumber>
    </recommendedName>
</protein>
<organism evidence="19 20">
    <name type="scientific">Rhodohalobacter sulfatireducens</name>
    <dbReference type="NCBI Taxonomy" id="2911366"/>
    <lineage>
        <taxon>Bacteria</taxon>
        <taxon>Pseudomonadati</taxon>
        <taxon>Balneolota</taxon>
        <taxon>Balneolia</taxon>
        <taxon>Balneolales</taxon>
        <taxon>Balneolaceae</taxon>
        <taxon>Rhodohalobacter</taxon>
    </lineage>
</organism>
<keyword evidence="20" id="KW-1185">Reference proteome</keyword>
<comment type="catalytic activity">
    <reaction evidence="13">
        <text>Couples ATP hydrolysis with the unwinding of duplex DNA by translocating in the 3'-5' direction.</text>
        <dbReference type="EC" id="5.6.2.4"/>
    </reaction>
</comment>
<dbReference type="InterPro" id="IPR000212">
    <property type="entry name" value="DNA_helicase_UvrD/REP"/>
</dbReference>
<dbReference type="EC" id="5.6.2.4" evidence="14"/>
<dbReference type="HAMAP" id="MF_01485">
    <property type="entry name" value="RecB"/>
    <property type="match status" value="1"/>
</dbReference>
<reference evidence="19" key="1">
    <citation type="submission" date="2022-01" db="EMBL/GenBank/DDBJ databases">
        <authorList>
            <person name="Wang Y."/>
        </authorList>
    </citation>
    <scope>NUCLEOTIDE SEQUENCE</scope>
    <source>
        <strain evidence="19">WB101</strain>
    </source>
</reference>
<evidence type="ECO:0000259" key="18">
    <source>
        <dbReference type="PROSITE" id="PS51217"/>
    </source>
</evidence>
<dbReference type="NCBIfam" id="TIGR00609">
    <property type="entry name" value="recB"/>
    <property type="match status" value="1"/>
</dbReference>
<gene>
    <name evidence="19" type="primary">recB</name>
    <name evidence="19" type="ORF">L6773_06350</name>
</gene>
<dbReference type="Proteomes" id="UP001165366">
    <property type="component" value="Unassembled WGS sequence"/>
</dbReference>
<keyword evidence="6 16" id="KW-0347">Helicase</keyword>
<dbReference type="Gene3D" id="1.10.3170.10">
    <property type="entry name" value="Recbcd, chain B, domain 2"/>
    <property type="match status" value="1"/>
</dbReference>
<keyword evidence="7" id="KW-0269">Exonuclease</keyword>
<keyword evidence="12" id="KW-0413">Isomerase</keyword>
<name>A0ABS9KBF8_9BACT</name>
<dbReference type="InterPro" id="IPR004586">
    <property type="entry name" value="RecB"/>
</dbReference>
<evidence type="ECO:0000259" key="17">
    <source>
        <dbReference type="PROSITE" id="PS51198"/>
    </source>
</evidence>
<dbReference type="Gene3D" id="3.40.50.300">
    <property type="entry name" value="P-loop containing nucleotide triphosphate hydrolases"/>
    <property type="match status" value="2"/>
</dbReference>
<dbReference type="SUPFAM" id="SSF52980">
    <property type="entry name" value="Restriction endonuclease-like"/>
    <property type="match status" value="1"/>
</dbReference>
<keyword evidence="2" id="KW-0479">Metal-binding</keyword>
<evidence type="ECO:0000313" key="20">
    <source>
        <dbReference type="Proteomes" id="UP001165366"/>
    </source>
</evidence>
<dbReference type="SUPFAM" id="SSF52540">
    <property type="entry name" value="P-loop containing nucleoside triphosphate hydrolases"/>
    <property type="match status" value="1"/>
</dbReference>
<keyword evidence="9" id="KW-0460">Magnesium</keyword>
<proteinExistence type="inferred from homology"/>
<evidence type="ECO:0000256" key="6">
    <source>
        <dbReference type="ARBA" id="ARBA00022806"/>
    </source>
</evidence>
<sequence length="1190" mass="136463">MKSIDSMYDLEWSPRILIEASAGTGKTYTLTALYVRLLIEKKLEVDQVLVMTFTNKATSELKERIFKRLKSCLLKLQTNEESSDDFVNELMKKISNPVEAIQILKNAIQNFDDSQVYTIHGFCQKVLKEEALIAQTPFEFEINQQDELLQQATEDFWRNFMNSYSDSEAGRYYISKLLDIADSPKKLRDQLSLVFSKPYADLEGEGMSDPTGYMSRVFSKREEMAALWNRECHNVKSEMIDSGLGGYTEKGVAKFVAGLENFLFDNEYSTDSFKYLEKFISRNVYDPQNLNKNATKLPNHDFFDLCDEYYELIQNIDKIKTTLIQEAIKGIKNIRKKLSINSNAITYDDLLNRVERALTHLDNGEKLGKILNKKYPFALVDEFQDTDPIQYSILKSIYQSQKTDSSLVMIGDPKQAIYAFRGADVYTYIKARDESSVQQYTLHKNFRSTPSFNNAVNTLFGISDHPFIDNEIGYRDVDAGLPDLEDDFLIHGNRASGIRFITKPGIDSNKNDSRKFAFSHTAGEISKLVQEAENGEVLIKGRKLEAGDIAVLVSSHREAEEIKQRLKKLGIDSVTYSREKVFESPEAKRLESVMAAILDPYNRIAVNDALISGFWGQNLNYIYELSTEGEERQELIEDLQDLAEVWLRDGFYPMFRKLLFTGERIAKLAQFSNSERLLTNLYQLADICAKAEKEGKLDPNSLHSWFVDEMVDPDKDDEKTLLLESDQNLVKISTIHNSKGLEFPVVFCPTLWGVLGGNNKDLLIEYHNEKNDPVILCDQQNGEKRDLAKYQSNLENTAEEIRKYYVAVTRAKYLCVIPWANHDASLRSGLASSLIGSEYLPEIIKNSTKLKSNTGFTDDTILNLFKELEQKSDGSIELSIKEENEIGQGSPQPFKESSEQLQVSGYKGRKALDVQRRVESFSSLTSHNAESGEPDYDQVMESYFTAINKEKKDIRDLNIFTFPRGATAGTAIHKLFEDKKFRFDTALHDDHDLIIEKVLDQYQIDQKWKNVTQNMIRNVVSAEIPGLNLGEVKEDEQLREMEFHFKAQQSSLENILKIIRSEGGVQHASKNDLQSFLTGFIDLIVRQNGKYFIVDYKSNYLGDTLEDYGQERLKEEIYNASYDLQYHLYTVALVKYLKSRIRGFNYEKDFGGVAYLFVRGMRRGEGNGVWFHKPDAAVMERLMNELEVRR</sequence>